<protein>
    <recommendedName>
        <fullName evidence="3">Type II secretion system protein GspF domain-containing protein</fullName>
    </recommendedName>
</protein>
<evidence type="ECO:0008006" key="3">
    <source>
        <dbReference type="Google" id="ProtNLM"/>
    </source>
</evidence>
<dbReference type="RefSeq" id="WP_156561780.1">
    <property type="nucleotide sequence ID" value="NZ_CACRTV010000057.1"/>
</dbReference>
<keyword evidence="1" id="KW-0472">Membrane</keyword>
<accession>A0A6N3F6S0</accession>
<feature type="transmembrane region" description="Helical" evidence="1">
    <location>
        <begin position="249"/>
        <end position="267"/>
    </location>
</feature>
<dbReference type="AlphaFoldDB" id="A0A6N3F6S0"/>
<reference evidence="2" key="1">
    <citation type="submission" date="2019-11" db="EMBL/GenBank/DDBJ databases">
        <authorList>
            <person name="Feng L."/>
        </authorList>
    </citation>
    <scope>NUCLEOTIDE SEQUENCE</scope>
    <source>
        <strain evidence="2">CParaputrificumLFYP93</strain>
    </source>
</reference>
<feature type="transmembrane region" description="Helical" evidence="1">
    <location>
        <begin position="81"/>
        <end position="100"/>
    </location>
</feature>
<name>A0A6N3F6S0_9CLOT</name>
<evidence type="ECO:0000256" key="1">
    <source>
        <dbReference type="SAM" id="Phobius"/>
    </source>
</evidence>
<sequence length="301" mass="33492">MALIIKGSLFILCLFCGLFVVYSFASLSGFKPSSNLDPLPHPFRSIYEIVQEHPLIRMFFSSLERDLILSYGSSVKGKMATAVYAVTIPLLSVIFVMLVFIFVDVWYYALAMCFYGVTIPYLAFANSIQAKAANVREAVIPSYEAVERYVSNNIQVIEATQNVEAGSVGAVRQIYSNFNNDYWTDKEKAYSNFCEVVGDRYAVSFMRALYTYDSTGESPCELIRNICEIGGRDYLNKRRTATGYKNSKILSGGLCGIILLMGYMAKINSTQAVAPGGSLTYVALIISLTGLLLSLIYERRN</sequence>
<organism evidence="2">
    <name type="scientific">Clostridium paraputrificum</name>
    <dbReference type="NCBI Taxonomy" id="29363"/>
    <lineage>
        <taxon>Bacteria</taxon>
        <taxon>Bacillati</taxon>
        <taxon>Bacillota</taxon>
        <taxon>Clostridia</taxon>
        <taxon>Eubacteriales</taxon>
        <taxon>Clostridiaceae</taxon>
        <taxon>Clostridium</taxon>
    </lineage>
</organism>
<keyword evidence="1" id="KW-1133">Transmembrane helix</keyword>
<evidence type="ECO:0000313" key="2">
    <source>
        <dbReference type="EMBL" id="VYU47653.1"/>
    </source>
</evidence>
<feature type="transmembrane region" description="Helical" evidence="1">
    <location>
        <begin position="106"/>
        <end position="124"/>
    </location>
</feature>
<keyword evidence="1" id="KW-0812">Transmembrane</keyword>
<gene>
    <name evidence="2" type="ORF">CPLFYP93_02415</name>
</gene>
<feature type="transmembrane region" description="Helical" evidence="1">
    <location>
        <begin position="279"/>
        <end position="297"/>
    </location>
</feature>
<dbReference type="EMBL" id="CACRTV010000057">
    <property type="protein sequence ID" value="VYU47653.1"/>
    <property type="molecule type" value="Genomic_DNA"/>
</dbReference>
<proteinExistence type="predicted"/>